<keyword evidence="9" id="KW-1185">Reference proteome</keyword>
<comment type="caution">
    <text evidence="8">The sequence shown here is derived from an EMBL/GenBank/DDBJ whole genome shotgun (WGS) entry which is preliminary data.</text>
</comment>
<keyword evidence="4" id="KW-1134">Transmembrane beta strand</keyword>
<organism evidence="8 9">
    <name type="scientific">Psychroserpens burtonensis</name>
    <dbReference type="NCBI Taxonomy" id="49278"/>
    <lineage>
        <taxon>Bacteria</taxon>
        <taxon>Pseudomonadati</taxon>
        <taxon>Bacteroidota</taxon>
        <taxon>Flavobacteriia</taxon>
        <taxon>Flavobacteriales</taxon>
        <taxon>Flavobacteriaceae</taxon>
        <taxon>Psychroserpens</taxon>
    </lineage>
</organism>
<gene>
    <name evidence="8" type="ORF">ES692_17150</name>
</gene>
<evidence type="ECO:0000256" key="5">
    <source>
        <dbReference type="ARBA" id="ARBA00022692"/>
    </source>
</evidence>
<dbReference type="Proteomes" id="UP000321938">
    <property type="component" value="Unassembled WGS sequence"/>
</dbReference>
<keyword evidence="5" id="KW-0812">Transmembrane</keyword>
<evidence type="ECO:0000256" key="7">
    <source>
        <dbReference type="ARBA" id="ARBA00023237"/>
    </source>
</evidence>
<accession>A0A5C7B4F6</accession>
<keyword evidence="6" id="KW-0472">Membrane</keyword>
<evidence type="ECO:0000313" key="9">
    <source>
        <dbReference type="Proteomes" id="UP000321938"/>
    </source>
</evidence>
<dbReference type="InterPro" id="IPR003423">
    <property type="entry name" value="OMP_efflux"/>
</dbReference>
<keyword evidence="3" id="KW-0813">Transport</keyword>
<sequence>MKLFSIQETLSKSLLIFAISFISQFSFSQSNVTMYNLETFVNTVRENNLQLKISKNESRVADLAIKEAMSALLPQINGQTEVKRNLNDQFIFFEAPDFGNIDPVTGEVPQVIQRFKTNFDNEFQANILLEQNLFSLKSIYDLKSARQFSNIGRLQNQDKIIKIIAEAKKAFLQTILIKNVYRVSQESELLAKENYLAAKNKFENQLISELDLLQAKIRWEEELPKLLQAKRNYLILLGNLKIIAGINPTDSFVIDYDLVAYELKEGAVNSNDVIGNRIDYQLLEANNYLQELNIKNKQAEYYPTLNLRAGYSYFSNADNWSINDNQNKIVYTAVTFTVPIFSGGFRKSQISKAKILSNIALLEKQEAKLSMTIEIQNLELKLSEEYKTIQVATSKGETAKKAYEIAVETAKSGLISQLDLRRISNDYNRAEIHLYSSIYNYKCTQIDFNNAIANY</sequence>
<dbReference type="OrthoDB" id="367883at2"/>
<dbReference type="PANTHER" id="PTHR30026">
    <property type="entry name" value="OUTER MEMBRANE PROTEIN TOLC"/>
    <property type="match status" value="1"/>
</dbReference>
<keyword evidence="7" id="KW-0998">Cell outer membrane</keyword>
<dbReference type="STRING" id="1123037.GCA_000425305_02521"/>
<evidence type="ECO:0000313" key="8">
    <source>
        <dbReference type="EMBL" id="TXE15328.1"/>
    </source>
</evidence>
<dbReference type="RefSeq" id="WP_028872294.1">
    <property type="nucleotide sequence ID" value="NZ_VOSB01000039.1"/>
</dbReference>
<name>A0A5C7B4F6_9FLAO</name>
<evidence type="ECO:0000256" key="1">
    <source>
        <dbReference type="ARBA" id="ARBA00004442"/>
    </source>
</evidence>
<evidence type="ECO:0000256" key="4">
    <source>
        <dbReference type="ARBA" id="ARBA00022452"/>
    </source>
</evidence>
<dbReference type="AlphaFoldDB" id="A0A5C7B4F6"/>
<evidence type="ECO:0000256" key="2">
    <source>
        <dbReference type="ARBA" id="ARBA00007613"/>
    </source>
</evidence>
<dbReference type="EMBL" id="VOSB01000039">
    <property type="protein sequence ID" value="TXE15328.1"/>
    <property type="molecule type" value="Genomic_DNA"/>
</dbReference>
<dbReference type="SUPFAM" id="SSF56954">
    <property type="entry name" value="Outer membrane efflux proteins (OEP)"/>
    <property type="match status" value="1"/>
</dbReference>
<evidence type="ECO:0000256" key="3">
    <source>
        <dbReference type="ARBA" id="ARBA00022448"/>
    </source>
</evidence>
<comment type="subcellular location">
    <subcellularLocation>
        <location evidence="1">Cell outer membrane</location>
    </subcellularLocation>
</comment>
<dbReference type="Pfam" id="PF02321">
    <property type="entry name" value="OEP"/>
    <property type="match status" value="1"/>
</dbReference>
<dbReference type="GO" id="GO:1990281">
    <property type="term" value="C:efflux pump complex"/>
    <property type="evidence" value="ECO:0007669"/>
    <property type="project" value="TreeGrafter"/>
</dbReference>
<dbReference type="GO" id="GO:0009279">
    <property type="term" value="C:cell outer membrane"/>
    <property type="evidence" value="ECO:0007669"/>
    <property type="project" value="UniProtKB-SubCell"/>
</dbReference>
<protein>
    <submittedName>
        <fullName evidence="8">TolC family protein</fullName>
    </submittedName>
</protein>
<dbReference type="GO" id="GO:0015562">
    <property type="term" value="F:efflux transmembrane transporter activity"/>
    <property type="evidence" value="ECO:0007669"/>
    <property type="project" value="InterPro"/>
</dbReference>
<reference evidence="8 9" key="1">
    <citation type="submission" date="2019-08" db="EMBL/GenBank/DDBJ databases">
        <title>Genome of Psychroserpens burtonensis ACAM 167.</title>
        <authorList>
            <person name="Bowman J.P."/>
        </authorList>
    </citation>
    <scope>NUCLEOTIDE SEQUENCE [LARGE SCALE GENOMIC DNA]</scope>
    <source>
        <strain evidence="8 9">ACAM 167</strain>
    </source>
</reference>
<dbReference type="Gene3D" id="1.20.1600.10">
    <property type="entry name" value="Outer membrane efflux proteins (OEP)"/>
    <property type="match status" value="1"/>
</dbReference>
<dbReference type="PANTHER" id="PTHR30026:SF20">
    <property type="entry name" value="OUTER MEMBRANE PROTEIN TOLC"/>
    <property type="match status" value="1"/>
</dbReference>
<dbReference type="GO" id="GO:0015288">
    <property type="term" value="F:porin activity"/>
    <property type="evidence" value="ECO:0007669"/>
    <property type="project" value="TreeGrafter"/>
</dbReference>
<dbReference type="InterPro" id="IPR051906">
    <property type="entry name" value="TolC-like"/>
</dbReference>
<comment type="similarity">
    <text evidence="2">Belongs to the outer membrane factor (OMF) (TC 1.B.17) family.</text>
</comment>
<evidence type="ECO:0000256" key="6">
    <source>
        <dbReference type="ARBA" id="ARBA00023136"/>
    </source>
</evidence>
<proteinExistence type="inferred from homology"/>